<reference evidence="2 3" key="1">
    <citation type="submission" date="2019-06" db="EMBL/GenBank/DDBJ databases">
        <title>Vibrio cholerae phylogeny based on whole-genome sequencing reveals genetic diversity and population strucutre.</title>
        <authorList>
            <person name="Zhiqiu Y."/>
            <person name="Bin L."/>
            <person name="Lingyan J."/>
        </authorList>
    </citation>
    <scope>NUCLEOTIDE SEQUENCE [LARGE SCALE GENOMIC DNA]</scope>
    <source>
        <strain evidence="2 3">N2814</strain>
    </source>
</reference>
<dbReference type="EMBL" id="VSIJ01000002">
    <property type="protein sequence ID" value="TXX67511.1"/>
    <property type="molecule type" value="Genomic_DNA"/>
</dbReference>
<dbReference type="PANTHER" id="PTHR30012">
    <property type="entry name" value="GENERAL SECRETION PATHWAY PROTEIN"/>
    <property type="match status" value="1"/>
</dbReference>
<dbReference type="AlphaFoldDB" id="A0ABD7SU87"/>
<dbReference type="Gene3D" id="1.20.81.30">
    <property type="entry name" value="Type II secretion system (T2SS), domain F"/>
    <property type="match status" value="1"/>
</dbReference>
<proteinExistence type="predicted"/>
<organism evidence="2 3">
    <name type="scientific">Vibrio cholerae</name>
    <dbReference type="NCBI Taxonomy" id="666"/>
    <lineage>
        <taxon>Bacteria</taxon>
        <taxon>Pseudomonadati</taxon>
        <taxon>Pseudomonadota</taxon>
        <taxon>Gammaproteobacteria</taxon>
        <taxon>Vibrionales</taxon>
        <taxon>Vibrionaceae</taxon>
        <taxon>Vibrio</taxon>
    </lineage>
</organism>
<feature type="transmembrane region" description="Helical" evidence="1">
    <location>
        <begin position="308"/>
        <end position="333"/>
    </location>
</feature>
<keyword evidence="1" id="KW-0812">Transmembrane</keyword>
<accession>A0ABD7SU87</accession>
<keyword evidence="1" id="KW-1133">Transmembrane helix</keyword>
<name>A0ABD7SU87_VIBCL</name>
<comment type="caution">
    <text evidence="2">The sequence shown here is derived from an EMBL/GenBank/DDBJ whole genome shotgun (WGS) entry which is preliminary data.</text>
</comment>
<evidence type="ECO:0000313" key="3">
    <source>
        <dbReference type="Proteomes" id="UP000323819"/>
    </source>
</evidence>
<dbReference type="Proteomes" id="UP000323819">
    <property type="component" value="Unassembled WGS sequence"/>
</dbReference>
<evidence type="ECO:0000256" key="1">
    <source>
        <dbReference type="SAM" id="Phobius"/>
    </source>
</evidence>
<evidence type="ECO:0000313" key="2">
    <source>
        <dbReference type="EMBL" id="TXX67511.1"/>
    </source>
</evidence>
<dbReference type="RefSeq" id="WP_148521255.1">
    <property type="nucleotide sequence ID" value="NZ_JAMXOG010000014.1"/>
</dbReference>
<gene>
    <name evidence="2" type="ORF">FXF03_00650</name>
</gene>
<dbReference type="InterPro" id="IPR042094">
    <property type="entry name" value="T2SS_GspF_sf"/>
</dbReference>
<keyword evidence="1" id="KW-0472">Membrane</keyword>
<evidence type="ECO:0008006" key="4">
    <source>
        <dbReference type="Google" id="ProtNLM"/>
    </source>
</evidence>
<feature type="transmembrane region" description="Helical" evidence="1">
    <location>
        <begin position="160"/>
        <end position="179"/>
    </location>
</feature>
<dbReference type="InterPro" id="IPR003004">
    <property type="entry name" value="GspF/PilC"/>
</dbReference>
<protein>
    <recommendedName>
        <fullName evidence="4">Toxin coregulated pilus biosynthesis protein E</fullName>
    </recommendedName>
</protein>
<dbReference type="PANTHER" id="PTHR30012:SF0">
    <property type="entry name" value="TYPE II SECRETION SYSTEM PROTEIN F-RELATED"/>
    <property type="match status" value="1"/>
</dbReference>
<feature type="transmembrane region" description="Helical" evidence="1">
    <location>
        <begin position="113"/>
        <end position="131"/>
    </location>
</feature>
<sequence>MAKVLPKKRQIRLLKEIGRLSKAGIRHKNIATQLIKYGDSRTVEVGKSCAKALEKGVAFSEGLQPFLSNQAYLALTSGEHSGNFQLGIDDAVNALNMEEASTGTLIRVLIKPIAGIISVFWGSAALAAYAYPKIEDFMPRHLWGALARASEAFGLFWLEYGYTVLALFIISIVLVVISIGRYWQWRPLIDNWPIYRQYRFIQCSNFLTSIAHQLSVGTSLKMALKHYQVHSSSYLSHHISMMLKQIKKGETSIGNIFDTGLLLQSELDTLRMLSEIGEADTTLKNSAQIHSDRLLMEIDVVKTWGKNIFMVLASFIGMFQAFGLLTLVFNLALNFNRL</sequence>